<dbReference type="SUPFAM" id="SSF56112">
    <property type="entry name" value="Protein kinase-like (PK-like)"/>
    <property type="match status" value="1"/>
</dbReference>
<protein>
    <submittedName>
        <fullName evidence="2">6504_t:CDS:1</fullName>
    </submittedName>
</protein>
<dbReference type="Pfam" id="PF07714">
    <property type="entry name" value="PK_Tyr_Ser-Thr"/>
    <property type="match status" value="1"/>
</dbReference>
<dbReference type="InterPro" id="IPR001245">
    <property type="entry name" value="Ser-Thr/Tyr_kinase_cat_dom"/>
</dbReference>
<dbReference type="Proteomes" id="UP000789901">
    <property type="component" value="Unassembled WGS sequence"/>
</dbReference>
<dbReference type="PANTHER" id="PTHR44329">
    <property type="entry name" value="SERINE/THREONINE-PROTEIN KINASE TNNI3K-RELATED"/>
    <property type="match status" value="1"/>
</dbReference>
<dbReference type="PROSITE" id="PS50011">
    <property type="entry name" value="PROTEIN_KINASE_DOM"/>
    <property type="match status" value="1"/>
</dbReference>
<evidence type="ECO:0000313" key="2">
    <source>
        <dbReference type="EMBL" id="CAG8806686.1"/>
    </source>
</evidence>
<dbReference type="InterPro" id="IPR011009">
    <property type="entry name" value="Kinase-like_dom_sf"/>
</dbReference>
<feature type="domain" description="Protein kinase" evidence="1">
    <location>
        <begin position="22"/>
        <end position="135"/>
    </location>
</feature>
<sequence>MDSFIKTTTRKHGIQFYNYDEFINVEKINVDGYGTIQKANCGLKVALKSLNLQILFNTTKHYHPNINQFHGVAKDEDSGKYYLILQYANNGNLRDYLKQNFENFTWNDKLHMAIDIVKSVMHLHENQEKVFIETW</sequence>
<accession>A0ABN7VZ58</accession>
<proteinExistence type="predicted"/>
<keyword evidence="3" id="KW-1185">Reference proteome</keyword>
<reference evidence="2 3" key="1">
    <citation type="submission" date="2021-06" db="EMBL/GenBank/DDBJ databases">
        <authorList>
            <person name="Kallberg Y."/>
            <person name="Tangrot J."/>
            <person name="Rosling A."/>
        </authorList>
    </citation>
    <scope>NUCLEOTIDE SEQUENCE [LARGE SCALE GENOMIC DNA]</scope>
    <source>
        <strain evidence="2 3">120-4 pot B 10/14</strain>
    </source>
</reference>
<dbReference type="Gene3D" id="1.10.510.10">
    <property type="entry name" value="Transferase(Phosphotransferase) domain 1"/>
    <property type="match status" value="1"/>
</dbReference>
<comment type="caution">
    <text evidence="2">The sequence shown here is derived from an EMBL/GenBank/DDBJ whole genome shotgun (WGS) entry which is preliminary data.</text>
</comment>
<dbReference type="EMBL" id="CAJVQB010025584">
    <property type="protein sequence ID" value="CAG8806686.1"/>
    <property type="molecule type" value="Genomic_DNA"/>
</dbReference>
<evidence type="ECO:0000259" key="1">
    <source>
        <dbReference type="PROSITE" id="PS50011"/>
    </source>
</evidence>
<dbReference type="InterPro" id="IPR000719">
    <property type="entry name" value="Prot_kinase_dom"/>
</dbReference>
<gene>
    <name evidence="2" type="ORF">GMARGA_LOCUS24347</name>
</gene>
<name>A0ABN7VZ58_GIGMA</name>
<organism evidence="2 3">
    <name type="scientific">Gigaspora margarita</name>
    <dbReference type="NCBI Taxonomy" id="4874"/>
    <lineage>
        <taxon>Eukaryota</taxon>
        <taxon>Fungi</taxon>
        <taxon>Fungi incertae sedis</taxon>
        <taxon>Mucoromycota</taxon>
        <taxon>Glomeromycotina</taxon>
        <taxon>Glomeromycetes</taxon>
        <taxon>Diversisporales</taxon>
        <taxon>Gigasporaceae</taxon>
        <taxon>Gigaspora</taxon>
    </lineage>
</organism>
<evidence type="ECO:0000313" key="3">
    <source>
        <dbReference type="Proteomes" id="UP000789901"/>
    </source>
</evidence>
<dbReference type="InterPro" id="IPR051681">
    <property type="entry name" value="Ser/Thr_Kinases-Pseudokinases"/>
</dbReference>